<dbReference type="OrthoDB" id="9806185at2"/>
<dbReference type="STRING" id="1114924.SAMN05216258_110150"/>
<keyword evidence="2" id="KW-0378">Hydrolase</keyword>
<proteinExistence type="inferred from homology"/>
<dbReference type="AlphaFoldDB" id="A0A1I3LRK5"/>
<evidence type="ECO:0000256" key="2">
    <source>
        <dbReference type="ARBA" id="ARBA00022801"/>
    </source>
</evidence>
<dbReference type="RefSeq" id="WP_092863405.1">
    <property type="nucleotide sequence ID" value="NZ_FOQH01000010.1"/>
</dbReference>
<evidence type="ECO:0000313" key="5">
    <source>
        <dbReference type="Proteomes" id="UP000199377"/>
    </source>
</evidence>
<evidence type="ECO:0000256" key="1">
    <source>
        <dbReference type="ARBA" id="ARBA00008324"/>
    </source>
</evidence>
<reference evidence="4 5" key="1">
    <citation type="submission" date="2016-10" db="EMBL/GenBank/DDBJ databases">
        <authorList>
            <person name="de Groot N.N."/>
        </authorList>
    </citation>
    <scope>NUCLEOTIDE SEQUENCE [LARGE SCALE GENOMIC DNA]</scope>
    <source>
        <strain evidence="4 5">CGMCC 1.11030</strain>
    </source>
</reference>
<dbReference type="Gene3D" id="3.10.129.10">
    <property type="entry name" value="Hotdog Thioesterase"/>
    <property type="match status" value="1"/>
</dbReference>
<name>A0A1I3LRK5_9RHOB</name>
<organism evidence="4 5">
    <name type="scientific">Albimonas pacifica</name>
    <dbReference type="NCBI Taxonomy" id="1114924"/>
    <lineage>
        <taxon>Bacteria</taxon>
        <taxon>Pseudomonadati</taxon>
        <taxon>Pseudomonadota</taxon>
        <taxon>Alphaproteobacteria</taxon>
        <taxon>Rhodobacterales</taxon>
        <taxon>Paracoccaceae</taxon>
        <taxon>Albimonas</taxon>
    </lineage>
</organism>
<dbReference type="NCBIfam" id="TIGR00369">
    <property type="entry name" value="unchar_dom_1"/>
    <property type="match status" value="1"/>
</dbReference>
<accession>A0A1I3LRK5</accession>
<dbReference type="InterPro" id="IPR003736">
    <property type="entry name" value="PAAI_dom"/>
</dbReference>
<dbReference type="PANTHER" id="PTHR21660:SF1">
    <property type="entry name" value="ACYL-COENZYME A THIOESTERASE 13"/>
    <property type="match status" value="1"/>
</dbReference>
<dbReference type="GO" id="GO:0047617">
    <property type="term" value="F:fatty acyl-CoA hydrolase activity"/>
    <property type="evidence" value="ECO:0007669"/>
    <property type="project" value="InterPro"/>
</dbReference>
<dbReference type="InterPro" id="IPR039298">
    <property type="entry name" value="ACOT13"/>
</dbReference>
<feature type="domain" description="Thioesterase" evidence="3">
    <location>
        <begin position="54"/>
        <end position="127"/>
    </location>
</feature>
<dbReference type="CDD" id="cd03443">
    <property type="entry name" value="PaaI_thioesterase"/>
    <property type="match status" value="1"/>
</dbReference>
<comment type="similarity">
    <text evidence="1">Belongs to the thioesterase PaaI family.</text>
</comment>
<dbReference type="InterPro" id="IPR006683">
    <property type="entry name" value="Thioestr_dom"/>
</dbReference>
<dbReference type="Proteomes" id="UP000199377">
    <property type="component" value="Unassembled WGS sequence"/>
</dbReference>
<keyword evidence="5" id="KW-1185">Reference proteome</keyword>
<sequence length="143" mass="15242">MADFAPRNPEWDRQIREVFASNAMMRHLEITLDEMAPGTVSVRAPISANVTQHHGYAHAGLAFAMGDNAQGMAAYSLIEPGQGIVTIEMKINLLAPAVGESLVARGFVERAGRRVIVTRGEVAALSGGREKVVALMLGSMAVV</sequence>
<dbReference type="EMBL" id="FOQH01000010">
    <property type="protein sequence ID" value="SFI87357.1"/>
    <property type="molecule type" value="Genomic_DNA"/>
</dbReference>
<dbReference type="PANTHER" id="PTHR21660">
    <property type="entry name" value="THIOESTERASE SUPERFAMILY MEMBER-RELATED"/>
    <property type="match status" value="1"/>
</dbReference>
<evidence type="ECO:0000259" key="3">
    <source>
        <dbReference type="Pfam" id="PF03061"/>
    </source>
</evidence>
<gene>
    <name evidence="4" type="ORF">SAMN05216258_110150</name>
</gene>
<dbReference type="SUPFAM" id="SSF54637">
    <property type="entry name" value="Thioesterase/thiol ester dehydrase-isomerase"/>
    <property type="match status" value="1"/>
</dbReference>
<dbReference type="InterPro" id="IPR029069">
    <property type="entry name" value="HotDog_dom_sf"/>
</dbReference>
<evidence type="ECO:0000313" key="4">
    <source>
        <dbReference type="EMBL" id="SFI87357.1"/>
    </source>
</evidence>
<dbReference type="Pfam" id="PF03061">
    <property type="entry name" value="4HBT"/>
    <property type="match status" value="1"/>
</dbReference>
<protein>
    <submittedName>
        <fullName evidence="4">Uncharacterized domain 1-containing protein</fullName>
    </submittedName>
</protein>